<keyword evidence="9 13" id="KW-0378">Hydrolase</keyword>
<evidence type="ECO:0000313" key="16">
    <source>
        <dbReference type="Proteomes" id="UP001445076"/>
    </source>
</evidence>
<comment type="similarity">
    <text evidence="3 13">Belongs to the damage-control phosphatase family. Sugar phosphate phosphatase III subfamily.</text>
</comment>
<dbReference type="GO" id="GO:0006974">
    <property type="term" value="P:DNA damage response"/>
    <property type="evidence" value="ECO:0007669"/>
    <property type="project" value="TreeGrafter"/>
</dbReference>
<comment type="catalytic activity">
    <reaction evidence="12 13">
        <text>beta-D-fructose 6-phosphate = dihydroxyacetone + D-glyceraldehyde 3-phosphate</text>
        <dbReference type="Rhea" id="RHEA:28002"/>
        <dbReference type="ChEBI" id="CHEBI:16016"/>
        <dbReference type="ChEBI" id="CHEBI:57634"/>
        <dbReference type="ChEBI" id="CHEBI:59776"/>
    </reaction>
</comment>
<reference evidence="15 16" key="1">
    <citation type="journal article" date="2024" name="BMC Genomics">
        <title>Genome assembly of redclaw crayfish (Cherax quadricarinatus) provides insights into its immune adaptation and hypoxia tolerance.</title>
        <authorList>
            <person name="Liu Z."/>
            <person name="Zheng J."/>
            <person name="Li H."/>
            <person name="Fang K."/>
            <person name="Wang S."/>
            <person name="He J."/>
            <person name="Zhou D."/>
            <person name="Weng S."/>
            <person name="Chi M."/>
            <person name="Gu Z."/>
            <person name="He J."/>
            <person name="Li F."/>
            <person name="Wang M."/>
        </authorList>
    </citation>
    <scope>NUCLEOTIDE SEQUENCE [LARGE SCALE GENOMIC DNA]</scope>
    <source>
        <strain evidence="15">ZL_2023a</strain>
    </source>
</reference>
<comment type="catalytic activity">
    <reaction evidence="2 13">
        <text>beta-D-fructose 1-phosphate + H2O = D-fructose + phosphate</text>
        <dbReference type="Rhea" id="RHEA:35603"/>
        <dbReference type="ChEBI" id="CHEBI:15377"/>
        <dbReference type="ChEBI" id="CHEBI:37721"/>
        <dbReference type="ChEBI" id="CHEBI:43474"/>
        <dbReference type="ChEBI" id="CHEBI:138881"/>
    </reaction>
</comment>
<evidence type="ECO:0000256" key="10">
    <source>
        <dbReference type="ARBA" id="ARBA00023211"/>
    </source>
</evidence>
<dbReference type="GO" id="GO:0046872">
    <property type="term" value="F:metal ion binding"/>
    <property type="evidence" value="ECO:0007669"/>
    <property type="project" value="UniProtKB-UniRule"/>
</dbReference>
<comment type="catalytic activity">
    <reaction evidence="1 13">
        <text>L-glutamyl-[protein] + S-adenosyl-L-methionine = [protein]-L-glutamate 5-O-methyl ester + S-adenosyl-L-homocysteine</text>
        <dbReference type="Rhea" id="RHEA:24452"/>
        <dbReference type="Rhea" id="RHEA-COMP:10208"/>
        <dbReference type="Rhea" id="RHEA-COMP:10311"/>
        <dbReference type="ChEBI" id="CHEBI:29973"/>
        <dbReference type="ChEBI" id="CHEBI:57856"/>
        <dbReference type="ChEBI" id="CHEBI:59789"/>
        <dbReference type="ChEBI" id="CHEBI:82795"/>
    </reaction>
</comment>
<keyword evidence="7" id="KW-0949">S-adenosyl-L-methionine</keyword>
<sequence>MPQPQPLSASHIGSFAYLTVKDRLPVILTRVVDYLYREKDSLGNNYGKAAREDCKKVIGRCSQLKNEMQTNKDLLPLQAHPDPSYPYDDANIWNRYLENYIRVTGVAPKWFTAPWLYVECYMYTRIHESLYLCNVLKDFDPFMDQKRNALIDSKEAIEALAVHVLSLCGRISTFSQEQLKQHVIKLIEISLWGNRCDLSISGGADKSQDSDVLLLLDKLQSKILVNNSESLWQLLVALPEDQRDIVLVLDNAGFELVTDLCLLAFLTEAGFVTSLTVHPKIRPWFVSDTTHSDLTWTIEKLRETGGSAGVLASKWQSYISNGRWKIVNNKFWTLCHDFADMKEIDPELYSQLSKSSLIIFKGDLNYRKLTGDLDWPTTTSLEHTLRGFCPAPVLAIRTAKGGPVVGLAPGVSERTAAVTHDWNISGEYGMIQLCTFS</sequence>
<dbReference type="Pfam" id="PF01937">
    <property type="entry name" value="ARMT1-like_dom"/>
    <property type="match status" value="1"/>
</dbReference>
<keyword evidence="8 13" id="KW-0479">Metal-binding</keyword>
<keyword evidence="4" id="KW-0533">Nickel</keyword>
<protein>
    <recommendedName>
        <fullName evidence="13">Sugar phosphate phosphatase</fullName>
        <ecNumber evidence="13">2.1.1.-</ecNumber>
        <ecNumber evidence="13">3.1.3.-</ecNumber>
    </recommendedName>
</protein>
<evidence type="ECO:0000256" key="11">
    <source>
        <dbReference type="ARBA" id="ARBA00045980"/>
    </source>
</evidence>
<dbReference type="SUPFAM" id="SSF111321">
    <property type="entry name" value="AF1104-like"/>
    <property type="match status" value="1"/>
</dbReference>
<keyword evidence="16" id="KW-1185">Reference proteome</keyword>
<dbReference type="PANTHER" id="PTHR12260">
    <property type="entry name" value="DAMAGE-CONTROL PHOSPHATASE ARMT1"/>
    <property type="match status" value="1"/>
</dbReference>
<dbReference type="Proteomes" id="UP001445076">
    <property type="component" value="Unassembled WGS sequence"/>
</dbReference>
<accession>A0AAW0Y0M8</accession>
<dbReference type="PANTHER" id="PTHR12260:SF6">
    <property type="entry name" value="DAMAGE-CONTROL PHOSPHATASE ARMT1"/>
    <property type="match status" value="1"/>
</dbReference>
<evidence type="ECO:0000256" key="3">
    <source>
        <dbReference type="ARBA" id="ARBA00009519"/>
    </source>
</evidence>
<gene>
    <name evidence="15" type="ORF">OTU49_000307</name>
</gene>
<evidence type="ECO:0000256" key="6">
    <source>
        <dbReference type="ARBA" id="ARBA00022679"/>
    </source>
</evidence>
<comment type="function">
    <text evidence="11 13">Metal-dependent phosphatase that shows phosphatase activity against several substrates, including fructose-1-phosphate and fructose-6-phosphate. Its preference for fructose-1-phosphate, a strong glycating agent that causes DNA damage rather than a canonical yeast metabolite, suggests a damage-control function in hexose phosphate metabolism. Has also been shown to have O-methyltransferase activity that methylates glutamate residues of target proteins to form gamma-glutamyl methyl ester residues. Possibly methylates PCNA, suggesting it is involved in the DNA damage response.</text>
</comment>
<dbReference type="EMBL" id="JARKIK010000019">
    <property type="protein sequence ID" value="KAK8745668.1"/>
    <property type="molecule type" value="Genomic_DNA"/>
</dbReference>
<comment type="domain">
    <text evidence="13">Subfamily III proteins have a conserved RTxK motif about 40-50 residues from the C-terminus; the threonine may be replaced by serine or cysteine.</text>
</comment>
<dbReference type="InterPro" id="IPR039763">
    <property type="entry name" value="ARMT1"/>
</dbReference>
<evidence type="ECO:0000256" key="7">
    <source>
        <dbReference type="ARBA" id="ARBA00022691"/>
    </source>
</evidence>
<dbReference type="InterPro" id="IPR036075">
    <property type="entry name" value="ARMT-1-like_metal-bd_sf"/>
</dbReference>
<organism evidence="15 16">
    <name type="scientific">Cherax quadricarinatus</name>
    <name type="common">Australian red claw crayfish</name>
    <dbReference type="NCBI Taxonomy" id="27406"/>
    <lineage>
        <taxon>Eukaryota</taxon>
        <taxon>Metazoa</taxon>
        <taxon>Ecdysozoa</taxon>
        <taxon>Arthropoda</taxon>
        <taxon>Crustacea</taxon>
        <taxon>Multicrustacea</taxon>
        <taxon>Malacostraca</taxon>
        <taxon>Eumalacostraca</taxon>
        <taxon>Eucarida</taxon>
        <taxon>Decapoda</taxon>
        <taxon>Pleocyemata</taxon>
        <taxon>Astacidea</taxon>
        <taxon>Parastacoidea</taxon>
        <taxon>Parastacidae</taxon>
        <taxon>Cherax</taxon>
    </lineage>
</organism>
<proteinExistence type="inferred from homology"/>
<evidence type="ECO:0000256" key="8">
    <source>
        <dbReference type="ARBA" id="ARBA00022723"/>
    </source>
</evidence>
<evidence type="ECO:0000256" key="1">
    <source>
        <dbReference type="ARBA" id="ARBA00000807"/>
    </source>
</evidence>
<evidence type="ECO:0000313" key="15">
    <source>
        <dbReference type="EMBL" id="KAK8745668.1"/>
    </source>
</evidence>
<dbReference type="GO" id="GO:0032259">
    <property type="term" value="P:methylation"/>
    <property type="evidence" value="ECO:0007669"/>
    <property type="project" value="UniProtKB-KW"/>
</dbReference>
<name>A0AAW0Y0M8_CHEQU</name>
<evidence type="ECO:0000256" key="2">
    <source>
        <dbReference type="ARBA" id="ARBA00001326"/>
    </source>
</evidence>
<dbReference type="InterPro" id="IPR002791">
    <property type="entry name" value="ARMT1-like_metal-bd"/>
</dbReference>
<dbReference type="EC" id="3.1.3.-" evidence="13"/>
<keyword evidence="5 13" id="KW-0489">Methyltransferase</keyword>
<comment type="cofactor">
    <cofactor evidence="13">
        <name>Mn(2+)</name>
        <dbReference type="ChEBI" id="CHEBI:29035"/>
    </cofactor>
    <cofactor evidence="13">
        <name>Ni(2+)</name>
        <dbReference type="ChEBI" id="CHEBI:49786"/>
    </cofactor>
</comment>
<dbReference type="EC" id="2.1.1.-" evidence="13"/>
<keyword evidence="6" id="KW-0808">Transferase</keyword>
<evidence type="ECO:0000256" key="5">
    <source>
        <dbReference type="ARBA" id="ARBA00022603"/>
    </source>
</evidence>
<evidence type="ECO:0000256" key="12">
    <source>
        <dbReference type="ARBA" id="ARBA00048809"/>
    </source>
</evidence>
<evidence type="ECO:0000259" key="14">
    <source>
        <dbReference type="Pfam" id="PF01937"/>
    </source>
</evidence>
<dbReference type="GO" id="GO:0005634">
    <property type="term" value="C:nucleus"/>
    <property type="evidence" value="ECO:0007669"/>
    <property type="project" value="TreeGrafter"/>
</dbReference>
<comment type="caution">
    <text evidence="15">The sequence shown here is derived from an EMBL/GenBank/DDBJ whole genome shotgun (WGS) entry which is preliminary data.</text>
</comment>
<evidence type="ECO:0000256" key="9">
    <source>
        <dbReference type="ARBA" id="ARBA00022801"/>
    </source>
</evidence>
<dbReference type="GO" id="GO:0016791">
    <property type="term" value="F:phosphatase activity"/>
    <property type="evidence" value="ECO:0007669"/>
    <property type="project" value="TreeGrafter"/>
</dbReference>
<dbReference type="GO" id="GO:0051998">
    <property type="term" value="F:protein carboxyl O-methyltransferase activity"/>
    <property type="evidence" value="ECO:0007669"/>
    <property type="project" value="UniProtKB-UniRule"/>
</dbReference>
<keyword evidence="10 13" id="KW-0464">Manganese</keyword>
<dbReference type="Gene3D" id="1.20.930.60">
    <property type="match status" value="1"/>
</dbReference>
<evidence type="ECO:0000256" key="13">
    <source>
        <dbReference type="RuleBase" id="RU367030"/>
    </source>
</evidence>
<feature type="domain" description="Damage-control phosphatase ARMT1-like metal-binding" evidence="14">
    <location>
        <begin position="19"/>
        <end position="412"/>
    </location>
</feature>
<dbReference type="Gene3D" id="3.40.50.10880">
    <property type="entry name" value="Uncharacterised protein PF01937, DUF89, domain 3"/>
    <property type="match status" value="1"/>
</dbReference>
<dbReference type="FunFam" id="3.40.50.10880:FF:000002">
    <property type="entry name" value="Acidic residue methyltransferase 1"/>
    <property type="match status" value="1"/>
</dbReference>
<dbReference type="AlphaFoldDB" id="A0AAW0Y0M8"/>
<evidence type="ECO:0000256" key="4">
    <source>
        <dbReference type="ARBA" id="ARBA00022596"/>
    </source>
</evidence>